<evidence type="ECO:0000313" key="1">
    <source>
        <dbReference type="EMBL" id="CAG5001817.1"/>
    </source>
</evidence>
<organism evidence="1 2">
    <name type="scientific">Dyadobacter helix</name>
    <dbReference type="NCBI Taxonomy" id="2822344"/>
    <lineage>
        <taxon>Bacteria</taxon>
        <taxon>Pseudomonadati</taxon>
        <taxon>Bacteroidota</taxon>
        <taxon>Cytophagia</taxon>
        <taxon>Cytophagales</taxon>
        <taxon>Spirosomataceae</taxon>
        <taxon>Dyadobacter</taxon>
    </lineage>
</organism>
<dbReference type="AlphaFoldDB" id="A0A916JBX3"/>
<accession>A0A916JBX3</accession>
<keyword evidence="2" id="KW-1185">Reference proteome</keyword>
<comment type="caution">
    <text evidence="1">The sequence shown here is derived from an EMBL/GenBank/DDBJ whole genome shotgun (WGS) entry which is preliminary data.</text>
</comment>
<dbReference type="EMBL" id="CAJRAF010000002">
    <property type="protein sequence ID" value="CAG5001817.1"/>
    <property type="molecule type" value="Genomic_DNA"/>
</dbReference>
<protein>
    <submittedName>
        <fullName evidence="1">Uncharacterized protein</fullName>
    </submittedName>
</protein>
<reference evidence="1" key="1">
    <citation type="submission" date="2021-04" db="EMBL/GenBank/DDBJ databases">
        <authorList>
            <person name="Rodrigo-Torres L."/>
            <person name="Arahal R. D."/>
            <person name="Lucena T."/>
        </authorList>
    </citation>
    <scope>NUCLEOTIDE SEQUENCE</scope>
    <source>
        <strain evidence="1">CECT 9275</strain>
    </source>
</reference>
<name>A0A916JBX3_9BACT</name>
<evidence type="ECO:0000313" key="2">
    <source>
        <dbReference type="Proteomes" id="UP000680038"/>
    </source>
</evidence>
<dbReference type="Proteomes" id="UP000680038">
    <property type="component" value="Unassembled WGS sequence"/>
</dbReference>
<gene>
    <name evidence="1" type="ORF">DYBT9275_02747</name>
</gene>
<sequence>MAATRIMPMHIWALLDANLRRQTGYGAWYWYGVERKKRSVPMSRLNLIVARLSWRNSPEGIEFWEQVYNEYKNLKP</sequence>
<proteinExistence type="predicted"/>